<gene>
    <name evidence="2" type="ORF">JCGZ_08219</name>
</gene>
<feature type="region of interest" description="Disordered" evidence="1">
    <location>
        <begin position="117"/>
        <end position="151"/>
    </location>
</feature>
<dbReference type="Proteomes" id="UP000027138">
    <property type="component" value="Unassembled WGS sequence"/>
</dbReference>
<evidence type="ECO:0000256" key="1">
    <source>
        <dbReference type="SAM" id="MobiDB-lite"/>
    </source>
</evidence>
<keyword evidence="3" id="KW-1185">Reference proteome</keyword>
<dbReference type="AlphaFoldDB" id="A0A067KPI5"/>
<reference evidence="2 3" key="1">
    <citation type="journal article" date="2014" name="PLoS ONE">
        <title>Global Analysis of Gene Expression Profiles in Physic Nut (Jatropha curcas L.) Seedlings Exposed to Salt Stress.</title>
        <authorList>
            <person name="Zhang L."/>
            <person name="Zhang C."/>
            <person name="Wu P."/>
            <person name="Chen Y."/>
            <person name="Li M."/>
            <person name="Jiang H."/>
            <person name="Wu G."/>
        </authorList>
    </citation>
    <scope>NUCLEOTIDE SEQUENCE [LARGE SCALE GENOMIC DNA]</scope>
    <source>
        <strain evidence="3">cv. GZQX0401</strain>
        <tissue evidence="2">Young leaves</tissue>
    </source>
</reference>
<dbReference type="PANTHER" id="PTHR34792:SF1">
    <property type="entry name" value="OS02G0121500 PROTEIN"/>
    <property type="match status" value="1"/>
</dbReference>
<dbReference type="EMBL" id="KK914420">
    <property type="protein sequence ID" value="KDP36928.1"/>
    <property type="molecule type" value="Genomic_DNA"/>
</dbReference>
<name>A0A067KPI5_JATCU</name>
<proteinExistence type="predicted"/>
<protein>
    <submittedName>
        <fullName evidence="2">Uncharacterized protein</fullName>
    </submittedName>
</protein>
<dbReference type="PANTHER" id="PTHR34792">
    <property type="entry name" value="OS02G0121500 PROTEIN"/>
    <property type="match status" value="1"/>
</dbReference>
<evidence type="ECO:0000313" key="3">
    <source>
        <dbReference type="Proteomes" id="UP000027138"/>
    </source>
</evidence>
<sequence length="747" mass="81538">MIETDKSRDVRRGASRFSRQIKQSGLKLVSALNGDFLSLEKTTKERIKKLSAVNRETSSKEENYEMGCDVADREEVLPSQAPSISGSGASKRFKLPRKQFFDNCNGVAHVSVPRKLRSAMKKRNRESISPPLPDSKKLNHSTGGVESPKRVGVKKSKLNLKQVAPNWSLKESAGGPITKDEEEVVETLYALAGMFPDNDPDCNTKLDRASLEASSLALPEASESHLPKLEDSVAIKEDLNEICLSKIDEDVNPILDIEKSPEETVKISSLNGPSIRDPSDLPCSEQLHGGLDGSVAQMNLQELLVKHEEQKPPCNSVNFCVPPGPHQDTNGLDQAVKLEISLLDRKPEIALGQSMTIGSQLDQHHTISESKNNGPALWPGLSSTVSTTASHGPLSQSCAVKVPAWLGSRPGFLQNGSSSGKVSKVSTDRRSWKRCAAHGYISHLIRALQTSDGKESLPVPQNQLRPHEILKQGVLMTINDFNRSRTDLSGITSAASTIVNPVEKNSNDNKIGILQHLRPHQDNSPAALASGMYTSHKQSFNFLSLTAGGGGMEPNSSFNGVGNTLEPLAQLQVPYHAQHPTLVPFSMSQTRYTSAYTDQPSASQQAQLQLPSHVSSPYCVPHVSPKAMTKQQQQRLWAAQLAAQYRNNGTSTATTQFPGWQSGRQDSPVLLPCIPSPSTLEVVGPKYPRISQQQQHQQQHQFMAFPLSDARAKRQDHHISSVYEENGVGFRAGGGPLPLQLLCNERL</sequence>
<dbReference type="OrthoDB" id="778649at2759"/>
<dbReference type="InterPro" id="IPR040305">
    <property type="entry name" value="At1g75730-like"/>
</dbReference>
<accession>A0A067KPI5</accession>
<organism evidence="2 3">
    <name type="scientific">Jatropha curcas</name>
    <name type="common">Barbados nut</name>
    <dbReference type="NCBI Taxonomy" id="180498"/>
    <lineage>
        <taxon>Eukaryota</taxon>
        <taxon>Viridiplantae</taxon>
        <taxon>Streptophyta</taxon>
        <taxon>Embryophyta</taxon>
        <taxon>Tracheophyta</taxon>
        <taxon>Spermatophyta</taxon>
        <taxon>Magnoliopsida</taxon>
        <taxon>eudicotyledons</taxon>
        <taxon>Gunneridae</taxon>
        <taxon>Pentapetalae</taxon>
        <taxon>rosids</taxon>
        <taxon>fabids</taxon>
        <taxon>Malpighiales</taxon>
        <taxon>Euphorbiaceae</taxon>
        <taxon>Crotonoideae</taxon>
        <taxon>Jatropheae</taxon>
        <taxon>Jatropha</taxon>
    </lineage>
</organism>
<evidence type="ECO:0000313" key="2">
    <source>
        <dbReference type="EMBL" id="KDP36928.1"/>
    </source>
</evidence>